<dbReference type="InterPro" id="IPR023034">
    <property type="entry name" value="PPIase_SurA"/>
</dbReference>
<proteinExistence type="inferred from homology"/>
<dbReference type="PROSITE" id="PS01096">
    <property type="entry name" value="PPIC_PPIASE_1"/>
    <property type="match status" value="1"/>
</dbReference>
<keyword evidence="5 7" id="KW-0143">Chaperone</keyword>
<dbReference type="GO" id="GO:0051082">
    <property type="term" value="F:unfolded protein binding"/>
    <property type="evidence" value="ECO:0007669"/>
    <property type="project" value="UniProtKB-UniRule"/>
</dbReference>
<evidence type="ECO:0000256" key="1">
    <source>
        <dbReference type="ARBA" id="ARBA00022729"/>
    </source>
</evidence>
<evidence type="ECO:0000256" key="7">
    <source>
        <dbReference type="HAMAP-Rule" id="MF_01183"/>
    </source>
</evidence>
<dbReference type="Gene3D" id="1.10.4030.10">
    <property type="entry name" value="Porin chaperone SurA, peptide-binding domain"/>
    <property type="match status" value="1"/>
</dbReference>
<feature type="domain" description="PpiC" evidence="8">
    <location>
        <begin position="179"/>
        <end position="280"/>
    </location>
</feature>
<keyword evidence="6 7" id="KW-0413">Isomerase</keyword>
<dbReference type="GO" id="GO:0003755">
    <property type="term" value="F:peptidyl-prolyl cis-trans isomerase activity"/>
    <property type="evidence" value="ECO:0007669"/>
    <property type="project" value="UniProtKB-UniRule"/>
</dbReference>
<comment type="domain">
    <text evidence="7">The PPIase activity resides only in the second parvulin domain. The N-terminal region and the C-terminal tail are necessary and sufficient for the chaperone activity of SurA. The PPIase activity is dispensable for SurA to function as a chaperone. The N-terminal region and the C-terminal tail are also required for porin recognition.</text>
</comment>
<dbReference type="EC" id="5.2.1.8" evidence="7"/>
<evidence type="ECO:0000256" key="2">
    <source>
        <dbReference type="ARBA" id="ARBA00022737"/>
    </source>
</evidence>
<evidence type="ECO:0000256" key="6">
    <source>
        <dbReference type="ARBA" id="ARBA00023235"/>
    </source>
</evidence>
<comment type="subcellular location">
    <subcellularLocation>
        <location evidence="7">Periplasm</location>
    </subcellularLocation>
    <text evidence="7">Is capable of associating with the outer membrane.</text>
</comment>
<dbReference type="AlphaFoldDB" id="A0A1F6VLJ1"/>
<dbReference type="InterPro" id="IPR050280">
    <property type="entry name" value="OMP_Chaperone_SurA"/>
</dbReference>
<keyword evidence="4 7" id="KW-0697">Rotamase</keyword>
<dbReference type="GO" id="GO:0050821">
    <property type="term" value="P:protein stabilization"/>
    <property type="evidence" value="ECO:0007669"/>
    <property type="project" value="InterPro"/>
</dbReference>
<dbReference type="Proteomes" id="UP000179076">
    <property type="component" value="Unassembled WGS sequence"/>
</dbReference>
<evidence type="ECO:0000256" key="3">
    <source>
        <dbReference type="ARBA" id="ARBA00022764"/>
    </source>
</evidence>
<protein>
    <recommendedName>
        <fullName evidence="7">Chaperone SurA</fullName>
    </recommendedName>
    <alternativeName>
        <fullName evidence="7">Peptidyl-prolyl cis-trans isomerase SurA</fullName>
        <shortName evidence="7">PPIase SurA</shortName>
        <ecNumber evidence="7">5.2.1.8</ecNumber>
    </alternativeName>
    <alternativeName>
        <fullName evidence="7">Rotamase SurA</fullName>
    </alternativeName>
</protein>
<dbReference type="Pfam" id="PF09312">
    <property type="entry name" value="SurA_N"/>
    <property type="match status" value="1"/>
</dbReference>
<dbReference type="InterPro" id="IPR023058">
    <property type="entry name" value="PPIase_PpiC_CS"/>
</dbReference>
<dbReference type="SUPFAM" id="SSF54534">
    <property type="entry name" value="FKBP-like"/>
    <property type="match status" value="2"/>
</dbReference>
<evidence type="ECO:0000259" key="8">
    <source>
        <dbReference type="PROSITE" id="PS50198"/>
    </source>
</evidence>
<evidence type="ECO:0000256" key="5">
    <source>
        <dbReference type="ARBA" id="ARBA00023186"/>
    </source>
</evidence>
<feature type="chain" id="PRO_5009730113" description="Chaperone SurA" evidence="7">
    <location>
        <begin position="22"/>
        <end position="439"/>
    </location>
</feature>
<organism evidence="9 10">
    <name type="scientific">Candidatus Muproteobacteria bacterium RBG_16_60_9</name>
    <dbReference type="NCBI Taxonomy" id="1817755"/>
    <lineage>
        <taxon>Bacteria</taxon>
        <taxon>Pseudomonadati</taxon>
        <taxon>Pseudomonadota</taxon>
        <taxon>Candidatus Muproteobacteria</taxon>
    </lineage>
</organism>
<dbReference type="PANTHER" id="PTHR47637:SF1">
    <property type="entry name" value="CHAPERONE SURA"/>
    <property type="match status" value="1"/>
</dbReference>
<dbReference type="PROSITE" id="PS50198">
    <property type="entry name" value="PPIC_PPIASE_2"/>
    <property type="match status" value="2"/>
</dbReference>
<feature type="signal peptide" evidence="7">
    <location>
        <begin position="1"/>
        <end position="21"/>
    </location>
</feature>
<evidence type="ECO:0000256" key="4">
    <source>
        <dbReference type="ARBA" id="ARBA00023110"/>
    </source>
</evidence>
<accession>A0A1F6VLJ1</accession>
<dbReference type="Gene3D" id="3.10.50.40">
    <property type="match status" value="2"/>
</dbReference>
<dbReference type="EMBL" id="MFSP01000003">
    <property type="protein sequence ID" value="OGI70345.1"/>
    <property type="molecule type" value="Genomic_DNA"/>
</dbReference>
<dbReference type="InterPro" id="IPR000297">
    <property type="entry name" value="PPIase_PpiC"/>
</dbReference>
<dbReference type="HAMAP" id="MF_01183">
    <property type="entry name" value="Chaperone_SurA"/>
    <property type="match status" value="1"/>
</dbReference>
<comment type="caution">
    <text evidence="9">The sequence shown here is derived from an EMBL/GenBank/DDBJ whole genome shotgun (WGS) entry which is preliminary data.</text>
</comment>
<dbReference type="PANTHER" id="PTHR47637">
    <property type="entry name" value="CHAPERONE SURA"/>
    <property type="match status" value="1"/>
</dbReference>
<dbReference type="GO" id="GO:0006457">
    <property type="term" value="P:protein folding"/>
    <property type="evidence" value="ECO:0007669"/>
    <property type="project" value="UniProtKB-UniRule"/>
</dbReference>
<feature type="domain" description="PpiC" evidence="8">
    <location>
        <begin position="291"/>
        <end position="390"/>
    </location>
</feature>
<dbReference type="InterPro" id="IPR015391">
    <property type="entry name" value="SurA_N"/>
</dbReference>
<dbReference type="InterPro" id="IPR046357">
    <property type="entry name" value="PPIase_dom_sf"/>
</dbReference>
<dbReference type="GO" id="GO:0042277">
    <property type="term" value="F:peptide binding"/>
    <property type="evidence" value="ECO:0007669"/>
    <property type="project" value="InterPro"/>
</dbReference>
<dbReference type="GO" id="GO:0030288">
    <property type="term" value="C:outer membrane-bounded periplasmic space"/>
    <property type="evidence" value="ECO:0007669"/>
    <property type="project" value="InterPro"/>
</dbReference>
<dbReference type="Pfam" id="PF00639">
    <property type="entry name" value="Rotamase"/>
    <property type="match status" value="2"/>
</dbReference>
<evidence type="ECO:0000313" key="10">
    <source>
        <dbReference type="Proteomes" id="UP000179076"/>
    </source>
</evidence>
<dbReference type="SUPFAM" id="SSF109998">
    <property type="entry name" value="Triger factor/SurA peptide-binding domain-like"/>
    <property type="match status" value="1"/>
</dbReference>
<evidence type="ECO:0000313" key="9">
    <source>
        <dbReference type="EMBL" id="OGI70345.1"/>
    </source>
</evidence>
<keyword evidence="3 7" id="KW-0574">Periplasm</keyword>
<keyword evidence="2 7" id="KW-0677">Repeat</keyword>
<reference evidence="9 10" key="1">
    <citation type="journal article" date="2016" name="Nat. Commun.">
        <title>Thousands of microbial genomes shed light on interconnected biogeochemical processes in an aquifer system.</title>
        <authorList>
            <person name="Anantharaman K."/>
            <person name="Brown C.T."/>
            <person name="Hug L.A."/>
            <person name="Sharon I."/>
            <person name="Castelle C.J."/>
            <person name="Probst A.J."/>
            <person name="Thomas B.C."/>
            <person name="Singh A."/>
            <person name="Wilkins M.J."/>
            <person name="Karaoz U."/>
            <person name="Brodie E.L."/>
            <person name="Williams K.H."/>
            <person name="Hubbard S.S."/>
            <person name="Banfield J.F."/>
        </authorList>
    </citation>
    <scope>NUCLEOTIDE SEQUENCE [LARGE SCALE GENOMIC DNA]</scope>
</reference>
<dbReference type="GO" id="GO:0043165">
    <property type="term" value="P:Gram-negative-bacterium-type cell outer membrane assembly"/>
    <property type="evidence" value="ECO:0007669"/>
    <property type="project" value="InterPro"/>
</dbReference>
<keyword evidence="1 7" id="KW-0732">Signal</keyword>
<gene>
    <name evidence="7" type="primary">surA</name>
    <name evidence="9" type="ORF">A2W18_13600</name>
</gene>
<comment type="function">
    <text evidence="7">Chaperone involved in the correct folding and assembly of outer membrane proteins. Recognizes specific patterns of aromatic residues and the orientation of their side chains, which are found more frequently in integral outer membrane proteins. May act in both early periplasmic and late outer membrane-associated steps of protein maturation.</text>
</comment>
<name>A0A1F6VLJ1_9PROT</name>
<dbReference type="InterPro" id="IPR027304">
    <property type="entry name" value="Trigger_fact/SurA_dom_sf"/>
</dbReference>
<comment type="catalytic activity">
    <reaction evidence="7">
        <text>[protein]-peptidylproline (omega=180) = [protein]-peptidylproline (omega=0)</text>
        <dbReference type="Rhea" id="RHEA:16237"/>
        <dbReference type="Rhea" id="RHEA-COMP:10747"/>
        <dbReference type="Rhea" id="RHEA-COMP:10748"/>
        <dbReference type="ChEBI" id="CHEBI:83833"/>
        <dbReference type="ChEBI" id="CHEBI:83834"/>
        <dbReference type="EC" id="5.2.1.8"/>
    </reaction>
</comment>
<sequence length="439" mass="49105" precursor="true">MRLFPLLLLIIATLATAPVSAVTAPARAPITDIDRIVAVVNNDVITATELEDRLAQTKQQLTTQQIQLPPQDVLRRQLLERLIVEDIQLQLALQTGIRVTDQDVERAIESIAGRNKMSVSALFDTVRQQGFDRSAYRDQVRKQVTIQQLVDREIISRVSVSEGEVKIYLENSRARAQDAIEYDVSHIYISLPETATTEQVTSAKIRAEDVQRRVRGGEDFARAAVTYSQGPNALSGGKLGWKSAGQLPGLFVSAVAKLAPGGISEVLRGPNGFHILRLNDQRATSANEAPIQQTHVRHILLRPSEIQSVRETTDRLLEIRRRLNAGEDFATLAKTFSEDAVSATNGGDLSWVSPSQLVPTFEQAMDRLAIDQISEPVQTPFGLHLIQVLERRQQTAAGEREEATARRQIHTRKADDRYEQWVRQLRDEAYVEYLLDELN</sequence>